<comment type="function">
    <text evidence="6">Forms chloride channels.</text>
</comment>
<feature type="transmembrane region" description="Helical" evidence="6">
    <location>
        <begin position="230"/>
        <end position="246"/>
    </location>
</feature>
<reference evidence="8 9" key="1">
    <citation type="submission" date="2020-08" db="EMBL/GenBank/DDBJ databases">
        <authorList>
            <person name="Hejnol A."/>
        </authorList>
    </citation>
    <scope>NUCLEOTIDE SEQUENCE [LARGE SCALE GENOMIC DNA]</scope>
</reference>
<comment type="similarity">
    <text evidence="5 6">Belongs to the anion channel-forming bestrophin (TC 1.A.46) family. Calcium-sensitive chloride channel subfamily.</text>
</comment>
<feature type="region of interest" description="Disordered" evidence="7">
    <location>
        <begin position="446"/>
        <end position="468"/>
    </location>
</feature>
<keyword evidence="6" id="KW-1003">Cell membrane</keyword>
<keyword evidence="4 6" id="KW-0472">Membrane</keyword>
<feature type="transmembrane region" description="Helical" evidence="6">
    <location>
        <begin position="194"/>
        <end position="218"/>
    </location>
</feature>
<dbReference type="GO" id="GO:0005254">
    <property type="term" value="F:chloride channel activity"/>
    <property type="evidence" value="ECO:0007669"/>
    <property type="project" value="UniProtKB-KW"/>
</dbReference>
<keyword evidence="6" id="KW-0869">Chloride channel</keyword>
<evidence type="ECO:0000256" key="5">
    <source>
        <dbReference type="ARBA" id="ARBA00034769"/>
    </source>
</evidence>
<proteinExistence type="inferred from homology"/>
<dbReference type="GO" id="GO:0005886">
    <property type="term" value="C:plasma membrane"/>
    <property type="evidence" value="ECO:0007669"/>
    <property type="project" value="UniProtKB-SubCell"/>
</dbReference>
<protein>
    <recommendedName>
        <fullName evidence="6">Bestrophin homolog</fullName>
    </recommendedName>
</protein>
<dbReference type="InterPro" id="IPR000615">
    <property type="entry name" value="Bestrophin"/>
</dbReference>
<evidence type="ECO:0000313" key="9">
    <source>
        <dbReference type="Proteomes" id="UP000549394"/>
    </source>
</evidence>
<feature type="compositionally biased region" description="Polar residues" evidence="7">
    <location>
        <begin position="554"/>
        <end position="563"/>
    </location>
</feature>
<accession>A0A7I8V8E8</accession>
<keyword evidence="6" id="KW-0406">Ion transport</keyword>
<keyword evidence="9" id="KW-1185">Reference proteome</keyword>
<dbReference type="PANTHER" id="PTHR10736">
    <property type="entry name" value="BESTROPHIN"/>
    <property type="match status" value="1"/>
</dbReference>
<evidence type="ECO:0000256" key="2">
    <source>
        <dbReference type="ARBA" id="ARBA00022692"/>
    </source>
</evidence>
<dbReference type="OrthoDB" id="201595at2759"/>
<keyword evidence="6" id="KW-0813">Transport</keyword>
<comment type="subcellular location">
    <subcellularLocation>
        <location evidence="6">Cell membrane</location>
        <topology evidence="6">Multi-pass membrane protein</topology>
    </subcellularLocation>
    <subcellularLocation>
        <location evidence="1">Membrane</location>
    </subcellularLocation>
</comment>
<dbReference type="EMBL" id="CAJFCJ010000001">
    <property type="protein sequence ID" value="CAD5110886.1"/>
    <property type="molecule type" value="Genomic_DNA"/>
</dbReference>
<feature type="region of interest" description="Disordered" evidence="7">
    <location>
        <begin position="517"/>
        <end position="563"/>
    </location>
</feature>
<dbReference type="InterPro" id="IPR021134">
    <property type="entry name" value="Bestrophin-like"/>
</dbReference>
<sequence>MFACLSVLYRVGLNEKQQKIYEAVALYCNRYADLIPVAFVLGFYVSIVVSRWWKQFLVLPWPDRMAMFVMSSIQANTERARMMRRGIMRYMCLSYTLTLASMSSAVKKRFPSLSHIEKAGIMTENEQEIIHHLKTQHNKYFVPLVWTTSLLTRARREGLIKDDFALKTLIDEVNDFRGRLGMLLSFDWVSVPLVYTQVVTLAVYVFFIGCLMGRQFIVDKVEGKIEIDPYIPYFTFMQFFFYMGWLKVAESLVNPFGEDDDDFDINSLIDRNLQVSYLMVDEMHAEHPELIRDAYWDTVDFNLPYAAGSKQVDPFVGSTLNLHIPHQRPDFPEVVGTIEEADEEMGFIGPRNIPKSHHRLRNISMKSHSPSFKFQFRNRQTSRETAKSNLKHVPGTVYSSIASFPSRNENLPEQGVFDMEVRSTSDVSVSAKDKLSEQHKLTTVSEKESLIKDSSEKSTEHKSSSETLKDIDDLSDTKVGSFVKFGTGPEDIKGNLINLDNPKVTYSASLPQVIRVKNPSGTVKPSFKDNDLEPLELTEPKEIPSTSSKEKSWLSHNLKSLKN</sequence>
<dbReference type="Pfam" id="PF01062">
    <property type="entry name" value="Bestrophin"/>
    <property type="match status" value="1"/>
</dbReference>
<evidence type="ECO:0000256" key="4">
    <source>
        <dbReference type="ARBA" id="ARBA00023136"/>
    </source>
</evidence>
<keyword evidence="6" id="KW-0868">Chloride</keyword>
<keyword evidence="6" id="KW-0407">Ion channel</keyword>
<organism evidence="8 9">
    <name type="scientific">Dimorphilus gyrociliatus</name>
    <dbReference type="NCBI Taxonomy" id="2664684"/>
    <lineage>
        <taxon>Eukaryota</taxon>
        <taxon>Metazoa</taxon>
        <taxon>Spiralia</taxon>
        <taxon>Lophotrochozoa</taxon>
        <taxon>Annelida</taxon>
        <taxon>Polychaeta</taxon>
        <taxon>Polychaeta incertae sedis</taxon>
        <taxon>Dinophilidae</taxon>
        <taxon>Dimorphilus</taxon>
    </lineage>
</organism>
<feature type="compositionally biased region" description="Basic and acidic residues" evidence="7">
    <location>
        <begin position="538"/>
        <end position="553"/>
    </location>
</feature>
<dbReference type="GO" id="GO:0034707">
    <property type="term" value="C:chloride channel complex"/>
    <property type="evidence" value="ECO:0007669"/>
    <property type="project" value="UniProtKB-KW"/>
</dbReference>
<name>A0A7I8V8E8_9ANNE</name>
<dbReference type="PANTHER" id="PTHR10736:SF65">
    <property type="entry name" value="BESTROPHIN 1, ISOFORM C-RELATED"/>
    <property type="match status" value="1"/>
</dbReference>
<evidence type="ECO:0000256" key="1">
    <source>
        <dbReference type="ARBA" id="ARBA00004370"/>
    </source>
</evidence>
<gene>
    <name evidence="8" type="ORF">DGYR_LOCUS243</name>
</gene>
<evidence type="ECO:0000313" key="8">
    <source>
        <dbReference type="EMBL" id="CAD5110886.1"/>
    </source>
</evidence>
<evidence type="ECO:0000256" key="6">
    <source>
        <dbReference type="RuleBase" id="RU363126"/>
    </source>
</evidence>
<evidence type="ECO:0000256" key="7">
    <source>
        <dbReference type="SAM" id="MobiDB-lite"/>
    </source>
</evidence>
<dbReference type="AlphaFoldDB" id="A0A7I8V8E8"/>
<evidence type="ECO:0000256" key="3">
    <source>
        <dbReference type="ARBA" id="ARBA00022989"/>
    </source>
</evidence>
<comment type="caution">
    <text evidence="8">The sequence shown here is derived from an EMBL/GenBank/DDBJ whole genome shotgun (WGS) entry which is preliminary data.</text>
</comment>
<keyword evidence="2 6" id="KW-0812">Transmembrane</keyword>
<dbReference type="Proteomes" id="UP000549394">
    <property type="component" value="Unassembled WGS sequence"/>
</dbReference>
<keyword evidence="3 6" id="KW-1133">Transmembrane helix</keyword>